<name>D0NUR6_PHYIT</name>
<sequence length="837" mass="93626">MVELFCAIVGVAGSAFEVDIDQTASVSALKKAIKEENASTITCDAKNLQLFLAKKDEGRGPWLTEEEVKKDVIDTTGLKLLEAARARLRRVGLSDVDVGGVDEDEEVEGRGPVNVLVVVPGITTTVEVRERKDEVLMAELAYYQRFGQEIQIKCHSCCGAILDKIDTIYEEGSHPKPFICVEGSSGMGKSQLAFSLGGEGRKHPRPWFYWPLLSAGEEMQRVYWNFSSIATAFESVVKKDGLEKLPKAEILNCASSFYTTQELWTYGFIIELLRYYSRADVGAQMIRVENETFEVAKCGLKDVIDARTKMINRKVLPFFILDEMTPSGEIPNMMKLAAFQRNVFRACGLVVIVMGTDAKISNLVSQSQHSRTGSHWWMTVVSSFPTYQSIPFNDPAKEESWQKVINLHPVVKDIADNSRGLFSRYFVDAVVQFALEEVAENEIFALADMLDAAFKAVYVKAQDAKGFMNTESGRHAQLMALSYINASVELPDYTISATSGDDDRSEPPLKKSKMGVQSMHVHFANLVDEEITDVVVSGGRLKKVDGTPWMPICRFPVIEEDVLLYLAVLGGKELSAYYDYNTGTKYSTASVFDEFRRRIGNEPHGNTNALRNNYCEFENLVAHALFCASRKNGVRGIAFNEFFFALVDEFQDESYPTKFKASALLERYAGLKKKFAETMIPFVAPPNARWPDYILGACGAGDGDCNFGHLARAKDSERLDCYVMVPGNDNPLFVCECKHWKKKLDSGAMEKIIEGLNAEYTGRAGRDGQRKPKWHNWDLALVFCYELTQFKQKKVGAWKFHGTGIVTVDCKTWVKKWIIEPGAGEKLVIVLQTGSLF</sequence>
<dbReference type="KEGG" id="pif:PITG_16591"/>
<proteinExistence type="predicted"/>
<dbReference type="OrthoDB" id="122900at2759"/>
<dbReference type="GO" id="GO:0043657">
    <property type="term" value="C:host cell"/>
    <property type="evidence" value="ECO:0007669"/>
    <property type="project" value="UniProtKB-SubCell"/>
</dbReference>
<dbReference type="GeneID" id="9468998"/>
<dbReference type="AlphaFoldDB" id="D0NUR6"/>
<dbReference type="RefSeq" id="XP_002897145.1">
    <property type="nucleotide sequence ID" value="XM_002897099.1"/>
</dbReference>
<accession>D0NUR6</accession>
<reference evidence="6" key="1">
    <citation type="journal article" date="2009" name="Nature">
        <title>Genome sequence and analysis of the Irish potato famine pathogen Phytophthora infestans.</title>
        <authorList>
            <consortium name="The Broad Institute Genome Sequencing Platform"/>
            <person name="Haas B.J."/>
            <person name="Kamoun S."/>
            <person name="Zody M.C."/>
            <person name="Jiang R.H."/>
            <person name="Handsaker R.E."/>
            <person name="Cano L.M."/>
            <person name="Grabherr M."/>
            <person name="Kodira C.D."/>
            <person name="Raffaele S."/>
            <person name="Torto-Alalibo T."/>
            <person name="Bozkurt T.O."/>
            <person name="Ah-Fong A.M."/>
            <person name="Alvarado L."/>
            <person name="Anderson V.L."/>
            <person name="Armstrong M.R."/>
            <person name="Avrova A."/>
            <person name="Baxter L."/>
            <person name="Beynon J."/>
            <person name="Boevink P.C."/>
            <person name="Bollmann S.R."/>
            <person name="Bos J.I."/>
            <person name="Bulone V."/>
            <person name="Cai G."/>
            <person name="Cakir C."/>
            <person name="Carrington J.C."/>
            <person name="Chawner M."/>
            <person name="Conti L."/>
            <person name="Costanzo S."/>
            <person name="Ewan R."/>
            <person name="Fahlgren N."/>
            <person name="Fischbach M.A."/>
            <person name="Fugelstad J."/>
            <person name="Gilroy E.M."/>
            <person name="Gnerre S."/>
            <person name="Green P.J."/>
            <person name="Grenville-Briggs L.J."/>
            <person name="Griffith J."/>
            <person name="Grunwald N.J."/>
            <person name="Horn K."/>
            <person name="Horner N.R."/>
            <person name="Hu C.H."/>
            <person name="Huitema E."/>
            <person name="Jeong D.H."/>
            <person name="Jones A.M."/>
            <person name="Jones J.D."/>
            <person name="Jones R.W."/>
            <person name="Karlsson E.K."/>
            <person name="Kunjeti S.G."/>
            <person name="Lamour K."/>
            <person name="Liu Z."/>
            <person name="Ma L."/>
            <person name="Maclean D."/>
            <person name="Chibucos M.C."/>
            <person name="McDonald H."/>
            <person name="McWalters J."/>
            <person name="Meijer H.J."/>
            <person name="Morgan W."/>
            <person name="Morris P.F."/>
            <person name="Munro C.A."/>
            <person name="O'Neill K."/>
            <person name="Ospina-Giraldo M."/>
            <person name="Pinzon A."/>
            <person name="Pritchard L."/>
            <person name="Ramsahoye B."/>
            <person name="Ren Q."/>
            <person name="Restrepo S."/>
            <person name="Roy S."/>
            <person name="Sadanandom A."/>
            <person name="Savidor A."/>
            <person name="Schornack S."/>
            <person name="Schwartz D.C."/>
            <person name="Schumann U.D."/>
            <person name="Schwessinger B."/>
            <person name="Seyer L."/>
            <person name="Sharpe T."/>
            <person name="Silvar C."/>
            <person name="Song J."/>
            <person name="Studholme D.J."/>
            <person name="Sykes S."/>
            <person name="Thines M."/>
            <person name="van de Vondervoort P.J."/>
            <person name="Phuntumart V."/>
            <person name="Wawra S."/>
            <person name="Weide R."/>
            <person name="Win J."/>
            <person name="Young C."/>
            <person name="Zhou S."/>
            <person name="Fry W."/>
            <person name="Meyers B.C."/>
            <person name="van West P."/>
            <person name="Ristaino J."/>
            <person name="Govers F."/>
            <person name="Birch P.R."/>
            <person name="Whisson S.C."/>
            <person name="Judelson H.S."/>
            <person name="Nusbaum C."/>
        </authorList>
    </citation>
    <scope>NUCLEOTIDE SEQUENCE [LARGE SCALE GENOMIC DNA]</scope>
    <source>
        <strain evidence="6">T30-4</strain>
    </source>
</reference>
<dbReference type="Pfam" id="PF20147">
    <property type="entry name" value="Crinkler"/>
    <property type="match status" value="1"/>
</dbReference>
<gene>
    <name evidence="5" type="ORF">PITG_16591</name>
</gene>
<evidence type="ECO:0000256" key="3">
    <source>
        <dbReference type="ARBA" id="ARBA00022525"/>
    </source>
</evidence>
<comment type="subcellular location">
    <subcellularLocation>
        <location evidence="1">Host cell</location>
    </subcellularLocation>
    <subcellularLocation>
        <location evidence="2">Secreted</location>
    </subcellularLocation>
</comment>
<dbReference type="VEuPathDB" id="FungiDB:PITG_16591"/>
<evidence type="ECO:0000256" key="2">
    <source>
        <dbReference type="ARBA" id="ARBA00004613"/>
    </source>
</evidence>
<dbReference type="EMBL" id="DS028165">
    <property type="protein sequence ID" value="EEY65427.1"/>
    <property type="molecule type" value="Genomic_DNA"/>
</dbReference>
<protein>
    <submittedName>
        <fullName evidence="5">Crinkler (CRN) family protein</fullName>
    </submittedName>
</protein>
<dbReference type="InterPro" id="IPR045379">
    <property type="entry name" value="Crinkler_N"/>
</dbReference>
<keyword evidence="6" id="KW-1185">Reference proteome</keyword>
<dbReference type="eggNOG" id="ENOG502SB6I">
    <property type="taxonomic scope" value="Eukaryota"/>
</dbReference>
<keyword evidence="3" id="KW-0964">Secreted</keyword>
<evidence type="ECO:0000256" key="1">
    <source>
        <dbReference type="ARBA" id="ARBA00004340"/>
    </source>
</evidence>
<evidence type="ECO:0000259" key="4">
    <source>
        <dbReference type="Pfam" id="PF20147"/>
    </source>
</evidence>
<organism evidence="5 6">
    <name type="scientific">Phytophthora infestans (strain T30-4)</name>
    <name type="common">Potato late blight agent</name>
    <dbReference type="NCBI Taxonomy" id="403677"/>
    <lineage>
        <taxon>Eukaryota</taxon>
        <taxon>Sar</taxon>
        <taxon>Stramenopiles</taxon>
        <taxon>Oomycota</taxon>
        <taxon>Peronosporomycetes</taxon>
        <taxon>Peronosporales</taxon>
        <taxon>Peronosporaceae</taxon>
        <taxon>Phytophthora</taxon>
    </lineage>
</organism>
<dbReference type="HOGENOM" id="CLU_018082_0_0_1"/>
<evidence type="ECO:0000313" key="5">
    <source>
        <dbReference type="EMBL" id="EEY65427.1"/>
    </source>
</evidence>
<dbReference type="InParanoid" id="D0NUR6"/>
<feature type="domain" description="Crinkler effector protein N-terminal" evidence="4">
    <location>
        <begin position="2"/>
        <end position="117"/>
    </location>
</feature>
<evidence type="ECO:0000313" key="6">
    <source>
        <dbReference type="Proteomes" id="UP000006643"/>
    </source>
</evidence>
<dbReference type="GO" id="GO:0005576">
    <property type="term" value="C:extracellular region"/>
    <property type="evidence" value="ECO:0007669"/>
    <property type="project" value="UniProtKB-SubCell"/>
</dbReference>
<dbReference type="Proteomes" id="UP000006643">
    <property type="component" value="Unassembled WGS sequence"/>
</dbReference>